<evidence type="ECO:0000313" key="4">
    <source>
        <dbReference type="Proteomes" id="UP000052022"/>
    </source>
</evidence>
<dbReference type="PANTHER" id="PTHR11645:SF13">
    <property type="entry name" value="PYRROLINE-5-CARBOXYLATE REDUCTASE CATALYTIC N-TERMINAL DOMAIN-CONTAINING PROTEIN"/>
    <property type="match status" value="1"/>
</dbReference>
<comment type="similarity">
    <text evidence="1">Belongs to the pyrroline-5-carboxylate reductase family.</text>
</comment>
<reference evidence="3 4" key="1">
    <citation type="submission" date="2015-09" db="EMBL/GenBank/DDBJ databases">
        <authorList>
            <consortium name="Swine Surveillance"/>
        </authorList>
    </citation>
    <scope>NUCLEOTIDE SEQUENCE [LARGE SCALE GENOMIC DNA]</scope>
    <source>
        <strain evidence="3 4">CECT 7557</strain>
    </source>
</reference>
<accession>A0A0P1G7X7</accession>
<dbReference type="GO" id="GO:0004735">
    <property type="term" value="F:pyrroline-5-carboxylate reductase activity"/>
    <property type="evidence" value="ECO:0007669"/>
    <property type="project" value="TreeGrafter"/>
</dbReference>
<evidence type="ECO:0000259" key="2">
    <source>
        <dbReference type="Pfam" id="PF03807"/>
    </source>
</evidence>
<evidence type="ECO:0000313" key="3">
    <source>
        <dbReference type="EMBL" id="CUH77684.1"/>
    </source>
</evidence>
<gene>
    <name evidence="3" type="ORF">TRM7557_01488</name>
</gene>
<dbReference type="Pfam" id="PF03807">
    <property type="entry name" value="F420_oxidored"/>
    <property type="match status" value="1"/>
</dbReference>
<dbReference type="GO" id="GO:0055129">
    <property type="term" value="P:L-proline biosynthetic process"/>
    <property type="evidence" value="ECO:0007669"/>
    <property type="project" value="TreeGrafter"/>
</dbReference>
<keyword evidence="4" id="KW-1185">Reference proteome</keyword>
<dbReference type="STRING" id="928856.SAMN04488049_107159"/>
<dbReference type="InterPro" id="IPR036291">
    <property type="entry name" value="NAD(P)-bd_dom_sf"/>
</dbReference>
<dbReference type="InterPro" id="IPR028939">
    <property type="entry name" value="P5C_Rdtase_cat_N"/>
</dbReference>
<dbReference type="OrthoDB" id="9805754at2"/>
<dbReference type="SUPFAM" id="SSF51735">
    <property type="entry name" value="NAD(P)-binding Rossmann-fold domains"/>
    <property type="match status" value="1"/>
</dbReference>
<dbReference type="RefSeq" id="WP_058289582.1">
    <property type="nucleotide sequence ID" value="NZ_CYSD01000021.1"/>
</dbReference>
<dbReference type="PANTHER" id="PTHR11645">
    <property type="entry name" value="PYRROLINE-5-CARBOXYLATE REDUCTASE"/>
    <property type="match status" value="1"/>
</dbReference>
<sequence length="243" mass="25535">MRLGFLGCGTIASAVVHALAGQGHQLTVSQRSTQVSAALAKTFDEVTVATNQSVLDQSDIVFLGLIGASAAEILAPLKFRPDHRVISFIADLNLEQVAELVSPAAAEAIMLPFPAIAQGGSPILAMGQGALLAELFEPRDNLFLLDGQAELDAYLAAQAVLSPVALLLAEASEWLGDHVADAARGETFLRQLVTSSLAQTPGADLVQSLNTPGGFNQRLRFHMEQAGLKNSLVEGLTRLRSGD</sequence>
<evidence type="ECO:0000256" key="1">
    <source>
        <dbReference type="ARBA" id="ARBA00005525"/>
    </source>
</evidence>
<dbReference type="Gene3D" id="3.40.50.720">
    <property type="entry name" value="NAD(P)-binding Rossmann-like Domain"/>
    <property type="match status" value="1"/>
</dbReference>
<dbReference type="Proteomes" id="UP000052022">
    <property type="component" value="Unassembled WGS sequence"/>
</dbReference>
<organism evidence="3 4">
    <name type="scientific">Tritonibacter multivorans</name>
    <dbReference type="NCBI Taxonomy" id="928856"/>
    <lineage>
        <taxon>Bacteria</taxon>
        <taxon>Pseudomonadati</taxon>
        <taxon>Pseudomonadota</taxon>
        <taxon>Alphaproteobacteria</taxon>
        <taxon>Rhodobacterales</taxon>
        <taxon>Paracoccaceae</taxon>
        <taxon>Tritonibacter</taxon>
    </lineage>
</organism>
<dbReference type="AlphaFoldDB" id="A0A0P1G7X7"/>
<proteinExistence type="inferred from homology"/>
<dbReference type="EMBL" id="CYSD01000021">
    <property type="protein sequence ID" value="CUH77684.1"/>
    <property type="molecule type" value="Genomic_DNA"/>
</dbReference>
<name>A0A0P1G7X7_9RHOB</name>
<feature type="domain" description="Pyrroline-5-carboxylate reductase catalytic N-terminal" evidence="2">
    <location>
        <begin position="2"/>
        <end position="90"/>
    </location>
</feature>
<protein>
    <submittedName>
        <fullName evidence="3">Pyrroline-5-carboxylate reductase</fullName>
    </submittedName>
</protein>